<gene>
    <name evidence="1" type="ORF">ERICV_04658</name>
</gene>
<dbReference type="EMBL" id="CP019717">
    <property type="protein sequence ID" value="QHZ53696.1"/>
    <property type="molecule type" value="Genomic_DNA"/>
</dbReference>
<dbReference type="Proteomes" id="UP000464330">
    <property type="component" value="Chromosome"/>
</dbReference>
<dbReference type="InterPro" id="IPR017642">
    <property type="entry name" value="DNA_S_mod_DndB"/>
</dbReference>
<dbReference type="NCBIfam" id="TIGR03187">
    <property type="entry name" value="DGQHR"/>
    <property type="match status" value="1"/>
</dbReference>
<dbReference type="InterPro" id="IPR017601">
    <property type="entry name" value="DGQHR-contain_dom"/>
</dbReference>
<name>A0A6C0QZL7_9BACL</name>
<organism evidence="1 2">
    <name type="scientific">Paenibacillus larvae subsp. larvae</name>
    <dbReference type="NCBI Taxonomy" id="147375"/>
    <lineage>
        <taxon>Bacteria</taxon>
        <taxon>Bacillati</taxon>
        <taxon>Bacillota</taxon>
        <taxon>Bacilli</taxon>
        <taxon>Bacillales</taxon>
        <taxon>Paenibacillaceae</taxon>
        <taxon>Paenibacillus</taxon>
    </lineage>
</organism>
<protein>
    <submittedName>
        <fullName evidence="1">DGQHR domain protein</fullName>
    </submittedName>
</protein>
<reference evidence="1 2" key="1">
    <citation type="journal article" date="2020" name="Int. J. Med. Microbiol.">
        <title>Discovery of Paenibacillus larvae ERIC V: Phenotypic and genomic comparison to genotypes ERIC I-IV reveal different inventories of virulence factors which correlate with epidemiological prevalences of American Foulbrood.</title>
        <authorList>
            <person name="Beims H."/>
            <person name="Bunk B."/>
            <person name="Erler S."/>
            <person name="Mohr K.I."/>
            <person name="Sproer C."/>
            <person name="Pradella S."/>
            <person name="Gunther G."/>
            <person name="Rohde M."/>
            <person name="von der Ohe W."/>
            <person name="Steinert M."/>
        </authorList>
    </citation>
    <scope>NUCLEOTIDE SEQUENCE [LARGE SCALE GENOMIC DNA]</scope>
    <source>
        <strain evidence="1">Eric_V</strain>
    </source>
</reference>
<sequence length="361" mass="41617">MKQFLKLKGTVLPIDERQPTKGLMTTQIKVKNLLKIYLIDSEVNRDININRIPKIEKYIDTFESNLGIYFPAIMCNIQLKEFNYDEENSALTIYPNEKLVIIDGQHRITGLERYLSTMKESDIRKVKILDSMLTLQLYINLDKAEQRELFTSINSNAKKVSMSLTTSYDSRDILNILAKDILSISESLQSLGVETNKSRLARPKNKNLTSMTRLKTFLSLLLFGKPTLSNSNEQLIKENYDSVLNFLERLFYNLYSDLNSNSIFPREPGNVKKYVLGHEAVLNALAIYLNRKIVVAQNDGFLFHHDLDDFLETLTLIDWSVEDSSWKPFLQVAQRGQSTEFKTIDLKFQDAIAEYLTDVLS</sequence>
<dbReference type="RefSeq" id="WP_023482927.1">
    <property type="nucleotide sequence ID" value="NZ_CP019651.1"/>
</dbReference>
<accession>A0A6C0QZL7</accession>
<evidence type="ECO:0000313" key="1">
    <source>
        <dbReference type="EMBL" id="QHZ53696.1"/>
    </source>
</evidence>
<proteinExistence type="predicted"/>
<dbReference type="AlphaFoldDB" id="A0A6C0QZL7"/>
<dbReference type="CDD" id="cd16414">
    <property type="entry name" value="dndB_like"/>
    <property type="match status" value="1"/>
</dbReference>
<evidence type="ECO:0000313" key="2">
    <source>
        <dbReference type="Proteomes" id="UP000464330"/>
    </source>
</evidence>
<dbReference type="Pfam" id="PF14072">
    <property type="entry name" value="DndB"/>
    <property type="match status" value="1"/>
</dbReference>